<sequence>MLAEINLYLLKKIEEILLYMIEWVKKSINSLCKLRYYKKKMKVLELFSKDYLKLNKKLK</sequence>
<comment type="caution">
    <text evidence="1">The sequence shown here is derived from an EMBL/GenBank/DDBJ whole genome shotgun (WGS) entry which is preliminary data.</text>
</comment>
<proteinExistence type="predicted"/>
<evidence type="ECO:0000313" key="2">
    <source>
        <dbReference type="Proteomes" id="UP000198431"/>
    </source>
</evidence>
<reference evidence="1 2" key="1">
    <citation type="submission" date="2016-11" db="EMBL/GenBank/DDBJ databases">
        <title>Whole genomes of Flavobacteriaceae.</title>
        <authorList>
            <person name="Stine C."/>
            <person name="Li C."/>
            <person name="Tadesse D."/>
        </authorList>
    </citation>
    <scope>NUCLEOTIDE SEQUENCE [LARGE SCALE GENOMIC DNA]</scope>
    <source>
        <strain evidence="1 2">ATCC 19366</strain>
    </source>
</reference>
<dbReference type="Proteomes" id="UP000198431">
    <property type="component" value="Unassembled WGS sequence"/>
</dbReference>
<protein>
    <submittedName>
        <fullName evidence="1">Uncharacterized protein</fullName>
    </submittedName>
</protein>
<evidence type="ECO:0000313" key="1">
    <source>
        <dbReference type="EMBL" id="OXB06439.1"/>
    </source>
</evidence>
<name>A0AB36P487_9FLAO</name>
<gene>
    <name evidence="1" type="ORF">B0A72_05170</name>
</gene>
<accession>A0AB36P487</accession>
<dbReference type="AlphaFoldDB" id="A0AB36P487"/>
<organism evidence="1 2">
    <name type="scientific">Flavobacterium pectinovorum</name>
    <dbReference type="NCBI Taxonomy" id="29533"/>
    <lineage>
        <taxon>Bacteria</taxon>
        <taxon>Pseudomonadati</taxon>
        <taxon>Bacteroidota</taxon>
        <taxon>Flavobacteriia</taxon>
        <taxon>Flavobacteriales</taxon>
        <taxon>Flavobacteriaceae</taxon>
        <taxon>Flavobacterium</taxon>
    </lineage>
</organism>
<dbReference type="EMBL" id="MUHB01000006">
    <property type="protein sequence ID" value="OXB06439.1"/>
    <property type="molecule type" value="Genomic_DNA"/>
</dbReference>